<dbReference type="Proteomes" id="UP000552709">
    <property type="component" value="Unassembled WGS sequence"/>
</dbReference>
<dbReference type="EMBL" id="JACHFL010000002">
    <property type="protein sequence ID" value="MBB5361717.1"/>
    <property type="molecule type" value="Genomic_DNA"/>
</dbReference>
<reference evidence="2 3" key="1">
    <citation type="submission" date="2020-08" db="EMBL/GenBank/DDBJ databases">
        <title>Genomic Encyclopedia of Type Strains, Phase IV (KMG-IV): sequencing the most valuable type-strain genomes for metagenomic binning, comparative biology and taxonomic classification.</title>
        <authorList>
            <person name="Goeker M."/>
        </authorList>
    </citation>
    <scope>NUCLEOTIDE SEQUENCE [LARGE SCALE GENOMIC DNA]</scope>
    <source>
        <strain evidence="2 3">DSM 27939</strain>
    </source>
</reference>
<evidence type="ECO:0000313" key="2">
    <source>
        <dbReference type="EMBL" id="MBB5361717.1"/>
    </source>
</evidence>
<protein>
    <submittedName>
        <fullName evidence="2">Uncharacterized protein</fullName>
    </submittedName>
</protein>
<keyword evidence="1" id="KW-0812">Transmembrane</keyword>
<keyword evidence="1" id="KW-0472">Membrane</keyword>
<proteinExistence type="predicted"/>
<organism evidence="2 3">
    <name type="scientific">Deinococcus humi</name>
    <dbReference type="NCBI Taxonomy" id="662880"/>
    <lineage>
        <taxon>Bacteria</taxon>
        <taxon>Thermotogati</taxon>
        <taxon>Deinococcota</taxon>
        <taxon>Deinococci</taxon>
        <taxon>Deinococcales</taxon>
        <taxon>Deinococcaceae</taxon>
        <taxon>Deinococcus</taxon>
    </lineage>
</organism>
<name>A0A7W8JR81_9DEIO</name>
<keyword evidence="1" id="KW-1133">Transmembrane helix</keyword>
<dbReference type="AlphaFoldDB" id="A0A7W8JR81"/>
<comment type="caution">
    <text evidence="2">The sequence shown here is derived from an EMBL/GenBank/DDBJ whole genome shotgun (WGS) entry which is preliminary data.</text>
</comment>
<evidence type="ECO:0000256" key="1">
    <source>
        <dbReference type="SAM" id="Phobius"/>
    </source>
</evidence>
<feature type="transmembrane region" description="Helical" evidence="1">
    <location>
        <begin position="24"/>
        <end position="44"/>
    </location>
</feature>
<accession>A0A7W8JR81</accession>
<sequence length="52" mass="5541">MVGAACAVIIASLGFGLQRRVTQRITIAVLIVFALMLMLGSVYVDCMKLAVL</sequence>
<keyword evidence="3" id="KW-1185">Reference proteome</keyword>
<evidence type="ECO:0000313" key="3">
    <source>
        <dbReference type="Proteomes" id="UP000552709"/>
    </source>
</evidence>
<dbReference type="RefSeq" id="WP_184127809.1">
    <property type="nucleotide sequence ID" value="NZ_JACHFL010000002.1"/>
</dbReference>
<gene>
    <name evidence="2" type="ORF">HNQ08_000802</name>
</gene>